<organism evidence="2 3">
    <name type="scientific">Stenotrophobium rhamnosiphilum</name>
    <dbReference type="NCBI Taxonomy" id="2029166"/>
    <lineage>
        <taxon>Bacteria</taxon>
        <taxon>Pseudomonadati</taxon>
        <taxon>Pseudomonadota</taxon>
        <taxon>Gammaproteobacteria</taxon>
        <taxon>Nevskiales</taxon>
        <taxon>Nevskiaceae</taxon>
        <taxon>Stenotrophobium</taxon>
    </lineage>
</organism>
<feature type="transmembrane region" description="Helical" evidence="1">
    <location>
        <begin position="70"/>
        <end position="88"/>
    </location>
</feature>
<reference evidence="2 3" key="1">
    <citation type="submission" date="2018-04" db="EMBL/GenBank/DDBJ databases">
        <title>Novel species isolated from glacier.</title>
        <authorList>
            <person name="Liu Q."/>
            <person name="Xin Y.-H."/>
        </authorList>
    </citation>
    <scope>NUCLEOTIDE SEQUENCE [LARGE SCALE GENOMIC DNA]</scope>
    <source>
        <strain evidence="2 3">GT1R17</strain>
    </source>
</reference>
<protein>
    <recommendedName>
        <fullName evidence="4">DUF4345 domain-containing protein</fullName>
    </recommendedName>
</protein>
<feature type="transmembrane region" description="Helical" evidence="1">
    <location>
        <begin position="100"/>
        <end position="119"/>
    </location>
</feature>
<gene>
    <name evidence="2" type="ORF">CJD38_07885</name>
</gene>
<accession>A0A2T5MFA8</accession>
<keyword evidence="1" id="KW-0812">Transmembrane</keyword>
<sequence length="123" mass="13421">MRNALTLLLALILAANGLLMLIAPEPWYHLIPGVSSTGPFNPHFVRDIGCAYLVCGASFFWLARDVRAQPAALVSAVFLLLHALTHIWDGIAGRESIEHLLLDIPGVFLLPALALWLSAKRQS</sequence>
<evidence type="ECO:0008006" key="4">
    <source>
        <dbReference type="Google" id="ProtNLM"/>
    </source>
</evidence>
<keyword evidence="3" id="KW-1185">Reference proteome</keyword>
<dbReference type="Proteomes" id="UP000244248">
    <property type="component" value="Unassembled WGS sequence"/>
</dbReference>
<dbReference type="EMBL" id="QANS01000003">
    <property type="protein sequence ID" value="PTU31263.1"/>
    <property type="molecule type" value="Genomic_DNA"/>
</dbReference>
<name>A0A2T5MFA8_9GAMM</name>
<proteinExistence type="predicted"/>
<evidence type="ECO:0000313" key="3">
    <source>
        <dbReference type="Proteomes" id="UP000244248"/>
    </source>
</evidence>
<comment type="caution">
    <text evidence="2">The sequence shown here is derived from an EMBL/GenBank/DDBJ whole genome shotgun (WGS) entry which is preliminary data.</text>
</comment>
<feature type="transmembrane region" description="Helical" evidence="1">
    <location>
        <begin position="44"/>
        <end position="63"/>
    </location>
</feature>
<keyword evidence="1" id="KW-0472">Membrane</keyword>
<evidence type="ECO:0000256" key="1">
    <source>
        <dbReference type="SAM" id="Phobius"/>
    </source>
</evidence>
<evidence type="ECO:0000313" key="2">
    <source>
        <dbReference type="EMBL" id="PTU31263.1"/>
    </source>
</evidence>
<keyword evidence="1" id="KW-1133">Transmembrane helix</keyword>
<dbReference type="AlphaFoldDB" id="A0A2T5MFA8"/>
<dbReference type="OrthoDB" id="287782at2"/>
<dbReference type="RefSeq" id="WP_107939805.1">
    <property type="nucleotide sequence ID" value="NZ_QANS01000003.1"/>
</dbReference>